<dbReference type="PANTHER" id="PTHR23004:SF11">
    <property type="entry name" value="PROTEIN RPI-1"/>
    <property type="match status" value="1"/>
</dbReference>
<dbReference type="OrthoDB" id="1738954at2759"/>
<organism evidence="2">
    <name type="scientific">Capitella teleta</name>
    <name type="common">Polychaete worm</name>
    <dbReference type="NCBI Taxonomy" id="283909"/>
    <lineage>
        <taxon>Eukaryota</taxon>
        <taxon>Metazoa</taxon>
        <taxon>Spiralia</taxon>
        <taxon>Lophotrochozoa</taxon>
        <taxon>Annelida</taxon>
        <taxon>Polychaeta</taxon>
        <taxon>Sedentaria</taxon>
        <taxon>Scolecida</taxon>
        <taxon>Capitellidae</taxon>
        <taxon>Capitella</taxon>
    </lineage>
</organism>
<name>R7TJP4_CAPTE</name>
<gene>
    <name evidence="2" type="ORF">CAPTEDRAFT_217545</name>
</gene>
<sequence length="124" mass="14123">MFMVGELMVFAGREFHAVMMRCPKAVEYLSFNDLLNDLTDKLLNKVQLPYGVRQIFTPVSGQRINDIEQLQDGQAYVCAGFENFKSVQYGKEQVPMWTSAHPLKLSKRGSDDTIQLMNDWAITG</sequence>
<dbReference type="PROSITE" id="PS50309">
    <property type="entry name" value="DC"/>
    <property type="match status" value="1"/>
</dbReference>
<dbReference type="EnsemblMetazoa" id="CapteT217545">
    <property type="protein sequence ID" value="CapteP217545"/>
    <property type="gene ID" value="CapteG217545"/>
</dbReference>
<reference evidence="4" key="1">
    <citation type="submission" date="2012-12" db="EMBL/GenBank/DDBJ databases">
        <authorList>
            <person name="Hellsten U."/>
            <person name="Grimwood J."/>
            <person name="Chapman J.A."/>
            <person name="Shapiro H."/>
            <person name="Aerts A."/>
            <person name="Otillar R.P."/>
            <person name="Terry A.Y."/>
            <person name="Boore J.L."/>
            <person name="Simakov O."/>
            <person name="Marletaz F."/>
            <person name="Cho S.-J."/>
            <person name="Edsinger-Gonzales E."/>
            <person name="Havlak P."/>
            <person name="Kuo D.-H."/>
            <person name="Larsson T."/>
            <person name="Lv J."/>
            <person name="Arendt D."/>
            <person name="Savage R."/>
            <person name="Osoegawa K."/>
            <person name="de Jong P."/>
            <person name="Lindberg D.R."/>
            <person name="Seaver E.C."/>
            <person name="Weisblat D.A."/>
            <person name="Putnam N.H."/>
            <person name="Grigoriev I.V."/>
            <person name="Rokhsar D.S."/>
        </authorList>
    </citation>
    <scope>NUCLEOTIDE SEQUENCE</scope>
    <source>
        <strain evidence="4">I ESC-2004</strain>
    </source>
</reference>
<dbReference type="SUPFAM" id="SSF89837">
    <property type="entry name" value="Doublecortin (DC)"/>
    <property type="match status" value="1"/>
</dbReference>
<dbReference type="EMBL" id="AMQN01013865">
    <property type="status" value="NOT_ANNOTATED_CDS"/>
    <property type="molecule type" value="Genomic_DNA"/>
</dbReference>
<proteinExistence type="predicted"/>
<dbReference type="GO" id="GO:0005815">
    <property type="term" value="C:microtubule organizing center"/>
    <property type="evidence" value="ECO:0007669"/>
    <property type="project" value="TreeGrafter"/>
</dbReference>
<dbReference type="InterPro" id="IPR036572">
    <property type="entry name" value="Doublecortin_dom_sf"/>
</dbReference>
<accession>R7TJP4</accession>
<evidence type="ECO:0000313" key="4">
    <source>
        <dbReference type="Proteomes" id="UP000014760"/>
    </source>
</evidence>
<dbReference type="Pfam" id="PF03607">
    <property type="entry name" value="DCX"/>
    <property type="match status" value="1"/>
</dbReference>
<dbReference type="EMBL" id="KB310559">
    <property type="protein sequence ID" value="ELT91300.1"/>
    <property type="molecule type" value="Genomic_DNA"/>
</dbReference>
<evidence type="ECO:0000313" key="3">
    <source>
        <dbReference type="EnsemblMetazoa" id="CapteP217545"/>
    </source>
</evidence>
<dbReference type="Proteomes" id="UP000014760">
    <property type="component" value="Unassembled WGS sequence"/>
</dbReference>
<dbReference type="PANTHER" id="PTHR23004">
    <property type="entry name" value="DOUBLECORTIN DOMAIN CONTAINING 2"/>
    <property type="match status" value="1"/>
</dbReference>
<keyword evidence="4" id="KW-1185">Reference proteome</keyword>
<dbReference type="InterPro" id="IPR003533">
    <property type="entry name" value="Doublecortin_dom"/>
</dbReference>
<dbReference type="GO" id="GO:0035556">
    <property type="term" value="P:intracellular signal transduction"/>
    <property type="evidence" value="ECO:0007669"/>
    <property type="project" value="InterPro"/>
</dbReference>
<reference evidence="3" key="3">
    <citation type="submission" date="2015-06" db="UniProtKB">
        <authorList>
            <consortium name="EnsemblMetazoa"/>
        </authorList>
    </citation>
    <scope>IDENTIFICATION</scope>
</reference>
<dbReference type="STRING" id="283909.R7TJP4"/>
<protein>
    <recommendedName>
        <fullName evidence="1">Doublecortin domain-containing protein</fullName>
    </recommendedName>
</protein>
<dbReference type="Gene3D" id="3.10.20.230">
    <property type="entry name" value="Doublecortin domain"/>
    <property type="match status" value="1"/>
</dbReference>
<evidence type="ECO:0000313" key="2">
    <source>
        <dbReference type="EMBL" id="ELT91300.1"/>
    </source>
</evidence>
<dbReference type="EMBL" id="AMQN01013864">
    <property type="status" value="NOT_ANNOTATED_CDS"/>
    <property type="molecule type" value="Genomic_DNA"/>
</dbReference>
<dbReference type="HOGENOM" id="CLU_2006068_0_0_1"/>
<dbReference type="SMART" id="SM00537">
    <property type="entry name" value="DCX"/>
    <property type="match status" value="1"/>
</dbReference>
<evidence type="ECO:0000259" key="1">
    <source>
        <dbReference type="PROSITE" id="PS50309"/>
    </source>
</evidence>
<dbReference type="GO" id="GO:0005874">
    <property type="term" value="C:microtubule"/>
    <property type="evidence" value="ECO:0007669"/>
    <property type="project" value="TreeGrafter"/>
</dbReference>
<feature type="domain" description="Doublecortin" evidence="1">
    <location>
        <begin position="30"/>
        <end position="90"/>
    </location>
</feature>
<reference evidence="2 4" key="2">
    <citation type="journal article" date="2013" name="Nature">
        <title>Insights into bilaterian evolution from three spiralian genomes.</title>
        <authorList>
            <person name="Simakov O."/>
            <person name="Marletaz F."/>
            <person name="Cho S.J."/>
            <person name="Edsinger-Gonzales E."/>
            <person name="Havlak P."/>
            <person name="Hellsten U."/>
            <person name="Kuo D.H."/>
            <person name="Larsson T."/>
            <person name="Lv J."/>
            <person name="Arendt D."/>
            <person name="Savage R."/>
            <person name="Osoegawa K."/>
            <person name="de Jong P."/>
            <person name="Grimwood J."/>
            <person name="Chapman J.A."/>
            <person name="Shapiro H."/>
            <person name="Aerts A."/>
            <person name="Otillar R.P."/>
            <person name="Terry A.Y."/>
            <person name="Boore J.L."/>
            <person name="Grigoriev I.V."/>
            <person name="Lindberg D.R."/>
            <person name="Seaver E.C."/>
            <person name="Weisblat D.A."/>
            <person name="Putnam N.H."/>
            <person name="Rokhsar D.S."/>
        </authorList>
    </citation>
    <scope>NUCLEOTIDE SEQUENCE</scope>
    <source>
        <strain evidence="2 4">I ESC-2004</strain>
    </source>
</reference>
<dbReference type="AlphaFoldDB" id="R7TJP4"/>